<gene>
    <name evidence="3" type="ORF">PF006_g15601</name>
    <name evidence="2" type="ORF">PF007_g16808</name>
    <name evidence="5" type="ORF">PF008_g25722</name>
    <name evidence="4" type="ORF">PF008_g31522</name>
    <name evidence="1" type="ORF">PF009_g17861</name>
</gene>
<evidence type="ECO:0000313" key="2">
    <source>
        <dbReference type="EMBL" id="KAE9096899.1"/>
    </source>
</evidence>
<dbReference type="EMBL" id="QXGF01001158">
    <property type="protein sequence ID" value="KAE8932089.1"/>
    <property type="molecule type" value="Genomic_DNA"/>
</dbReference>
<evidence type="ECO:0008006" key="10">
    <source>
        <dbReference type="Google" id="ProtNLM"/>
    </source>
</evidence>
<dbReference type="InterPro" id="IPR036691">
    <property type="entry name" value="Endo/exonu/phosph_ase_sf"/>
</dbReference>
<dbReference type="Gene3D" id="3.60.10.10">
    <property type="entry name" value="Endonuclease/exonuclease/phosphatase"/>
    <property type="match status" value="1"/>
</dbReference>
<evidence type="ECO:0000313" key="8">
    <source>
        <dbReference type="Proteomes" id="UP000441208"/>
    </source>
</evidence>
<name>A0A6A3EF33_9STRA</name>
<dbReference type="SUPFAM" id="SSF56219">
    <property type="entry name" value="DNase I-like"/>
    <property type="match status" value="1"/>
</dbReference>
<evidence type="ECO:0000313" key="5">
    <source>
        <dbReference type="EMBL" id="KAE9290068.1"/>
    </source>
</evidence>
<evidence type="ECO:0000313" key="6">
    <source>
        <dbReference type="Proteomes" id="UP000429523"/>
    </source>
</evidence>
<sequence>MKLRILTFNVFFDEVARSVRMKAIGRFVERTRPAVIGFQE</sequence>
<dbReference type="EMBL" id="QXFY01007139">
    <property type="protein sequence ID" value="KAE9266807.1"/>
    <property type="molecule type" value="Genomic_DNA"/>
</dbReference>
<dbReference type="Proteomes" id="UP000440732">
    <property type="component" value="Unassembled WGS sequence"/>
</dbReference>
<comment type="caution">
    <text evidence="1">The sequence shown here is derived from an EMBL/GenBank/DDBJ whole genome shotgun (WGS) entry which is preliminary data.</text>
</comment>
<dbReference type="Proteomes" id="UP000429523">
    <property type="component" value="Unassembled WGS sequence"/>
</dbReference>
<proteinExistence type="predicted"/>
<evidence type="ECO:0000313" key="1">
    <source>
        <dbReference type="EMBL" id="KAE8932089.1"/>
    </source>
</evidence>
<dbReference type="EMBL" id="QXFY01002977">
    <property type="protein sequence ID" value="KAE9290068.1"/>
    <property type="molecule type" value="Genomic_DNA"/>
</dbReference>
<dbReference type="AlphaFoldDB" id="A0A6A3EF33"/>
<dbReference type="EMBL" id="QXGA01001038">
    <property type="protein sequence ID" value="KAE9131099.1"/>
    <property type="molecule type" value="Genomic_DNA"/>
</dbReference>
<reference evidence="6 7" key="1">
    <citation type="submission" date="2018-08" db="EMBL/GenBank/DDBJ databases">
        <title>Genomic investigation of the strawberry pathogen Phytophthora fragariae indicates pathogenicity is determined by transcriptional variation in three key races.</title>
        <authorList>
            <person name="Adams T.M."/>
            <person name="Armitage A.D."/>
            <person name="Sobczyk M.K."/>
            <person name="Bates H.J."/>
            <person name="Dunwell J.M."/>
            <person name="Nellist C.F."/>
            <person name="Harrison R.J."/>
        </authorList>
    </citation>
    <scope>NUCLEOTIDE SEQUENCE [LARGE SCALE GENOMIC DNA]</scope>
    <source>
        <strain evidence="3 7">NOV-5</strain>
        <strain evidence="2 8">NOV-71</strain>
        <strain evidence="4 9">NOV-77</strain>
        <strain evidence="1 6">NOV-9</strain>
    </source>
</reference>
<dbReference type="EMBL" id="QXFZ01001102">
    <property type="protein sequence ID" value="KAE9096899.1"/>
    <property type="molecule type" value="Genomic_DNA"/>
</dbReference>
<dbReference type="Proteomes" id="UP000441208">
    <property type="component" value="Unassembled WGS sequence"/>
</dbReference>
<evidence type="ECO:0000313" key="3">
    <source>
        <dbReference type="EMBL" id="KAE9131099.1"/>
    </source>
</evidence>
<evidence type="ECO:0000313" key="7">
    <source>
        <dbReference type="Proteomes" id="UP000440732"/>
    </source>
</evidence>
<accession>A0A6A3EF33</accession>
<protein>
    <recommendedName>
        <fullName evidence="10">Endonuclease/exonuclease/phosphatase domain-containing protein</fullName>
    </recommendedName>
</protein>
<evidence type="ECO:0000313" key="4">
    <source>
        <dbReference type="EMBL" id="KAE9266807.1"/>
    </source>
</evidence>
<feature type="non-terminal residue" evidence="1">
    <location>
        <position position="40"/>
    </location>
</feature>
<evidence type="ECO:0000313" key="9">
    <source>
        <dbReference type="Proteomes" id="UP000486351"/>
    </source>
</evidence>
<dbReference type="Proteomes" id="UP000486351">
    <property type="component" value="Unassembled WGS sequence"/>
</dbReference>
<organism evidence="1 6">
    <name type="scientific">Phytophthora fragariae</name>
    <dbReference type="NCBI Taxonomy" id="53985"/>
    <lineage>
        <taxon>Eukaryota</taxon>
        <taxon>Sar</taxon>
        <taxon>Stramenopiles</taxon>
        <taxon>Oomycota</taxon>
        <taxon>Peronosporomycetes</taxon>
        <taxon>Peronosporales</taxon>
        <taxon>Peronosporaceae</taxon>
        <taxon>Phytophthora</taxon>
    </lineage>
</organism>